<sequence length="39" mass="4357">MSVMNLISRILGLSMILPPTQFLSLMLDGRPTPLKTEIE</sequence>
<dbReference type="AlphaFoldDB" id="A0A655Z8N3"/>
<accession>A0A655Z8N3</accession>
<organism evidence="1 2">
    <name type="scientific">Vibrio cholerae</name>
    <dbReference type="NCBI Taxonomy" id="666"/>
    <lineage>
        <taxon>Bacteria</taxon>
        <taxon>Pseudomonadati</taxon>
        <taxon>Pseudomonadota</taxon>
        <taxon>Gammaproteobacteria</taxon>
        <taxon>Vibrionales</taxon>
        <taxon>Vibrionaceae</taxon>
        <taxon>Vibrio</taxon>
    </lineage>
</organism>
<evidence type="ECO:0000313" key="1">
    <source>
        <dbReference type="EMBL" id="CSC60759.1"/>
    </source>
</evidence>
<proteinExistence type="predicted"/>
<dbReference type="EMBL" id="CWQJ01000023">
    <property type="protein sequence ID" value="CSC60759.1"/>
    <property type="molecule type" value="Genomic_DNA"/>
</dbReference>
<evidence type="ECO:0000313" key="2">
    <source>
        <dbReference type="Proteomes" id="UP000046067"/>
    </source>
</evidence>
<gene>
    <name evidence="1" type="ORF">ERS013201_03056</name>
</gene>
<name>A0A655Z8N3_VIBCL</name>
<protein>
    <submittedName>
        <fullName evidence="1">Uncharacterized protein</fullName>
    </submittedName>
</protein>
<dbReference type="Proteomes" id="UP000046067">
    <property type="component" value="Unassembled WGS sequence"/>
</dbReference>
<reference evidence="1 2" key="1">
    <citation type="submission" date="2015-07" db="EMBL/GenBank/DDBJ databases">
        <authorList>
            <consortium name="Pathogen Informatics"/>
        </authorList>
    </citation>
    <scope>NUCLEOTIDE SEQUENCE [LARGE SCALE GENOMIC DNA]</scope>
    <source>
        <strain evidence="1 2">A325</strain>
    </source>
</reference>